<dbReference type="EMBL" id="JAMZMM010000004">
    <property type="protein sequence ID" value="MCP2727028.1"/>
    <property type="molecule type" value="Genomic_DNA"/>
</dbReference>
<protein>
    <submittedName>
        <fullName evidence="2">PhoX family protein</fullName>
    </submittedName>
</protein>
<evidence type="ECO:0000256" key="1">
    <source>
        <dbReference type="SAM" id="SignalP"/>
    </source>
</evidence>
<keyword evidence="3" id="KW-1185">Reference proteome</keyword>
<accession>A0AAE3GNI8</accession>
<dbReference type="RefSeq" id="WP_254009845.1">
    <property type="nucleotide sequence ID" value="NZ_JAMZMM010000004.1"/>
</dbReference>
<proteinExistence type="predicted"/>
<evidence type="ECO:0000313" key="2">
    <source>
        <dbReference type="EMBL" id="MCP2727028.1"/>
    </source>
</evidence>
<sequence length="564" mass="59769">MKFAHCRVNYYLSLALMTVGIASTVAIAPQAAQAANITGGKTTANPYVTNVAGNGGYEIIPLLTVGDEVSTLVGDFSTGFTTDSSKLYAFAGIPDGLGFFQSGGYNYAFVNHEISSSSFSFLNSTDPDKIRGARVSLFQFDQNWNVLGGKNLIETAFDSSTNTTYTLNTTTGSYEAIGAAALSFNRFCSGYLAESGFAGAPIWFAPEEGGATSRGWAVASSGTNSGQAQALNGLGRYAQEQVISAAQYRAGNPSGKTVLFSTEDFSDGEIYMFVGQQTAGDPNGFKNGDLYVLKVNGADFEGSIRGSNGATWTKVDDAASVANGTLLSNYVNVNGRSTNFRRPEDMAEDPKNPGTFYVVTTGTANQRTTNTTLPLSPNAATPADAENPYGRLYRFSLNPTDPTAPLSNFELLVEGGFGTGVSYDNIVVDSNGNVLIQEDETAFGGSLMAAENREARIWSYNIASKTIKPVFELNENAAGTQYNNPNVKGEWESSGIVEVNPNSQPGRSSYLFDVQAHSIKDGKYVEGGQLIIAKPVPEPGTTGALVIFGLSGLGLIIKQQRKSL</sequence>
<feature type="chain" id="PRO_5042107050" evidence="1">
    <location>
        <begin position="35"/>
        <end position="564"/>
    </location>
</feature>
<dbReference type="Proteomes" id="UP001204953">
    <property type="component" value="Unassembled WGS sequence"/>
</dbReference>
<dbReference type="SUPFAM" id="SSF63829">
    <property type="entry name" value="Calcium-dependent phosphotriesterase"/>
    <property type="match status" value="1"/>
</dbReference>
<reference evidence="2" key="1">
    <citation type="submission" date="2022-06" db="EMBL/GenBank/DDBJ databases">
        <title>New cyanobacteria of genus Symplocastrum in benthos of Lake Baikal.</title>
        <authorList>
            <person name="Sorokovikova E."/>
            <person name="Tikhonova I."/>
            <person name="Krasnopeev A."/>
            <person name="Evseev P."/>
            <person name="Gladkikh A."/>
            <person name="Belykh O."/>
        </authorList>
    </citation>
    <scope>NUCLEOTIDE SEQUENCE</scope>
    <source>
        <strain evidence="2">BBK-W-15</strain>
    </source>
</reference>
<dbReference type="PANTHER" id="PTHR35399">
    <property type="entry name" value="SLR8030 PROTEIN"/>
    <property type="match status" value="1"/>
</dbReference>
<dbReference type="AlphaFoldDB" id="A0AAE3GNI8"/>
<organism evidence="2 3">
    <name type="scientific">Limnofasciculus baicalensis BBK-W-15</name>
    <dbReference type="NCBI Taxonomy" id="2699891"/>
    <lineage>
        <taxon>Bacteria</taxon>
        <taxon>Bacillati</taxon>
        <taxon>Cyanobacteriota</taxon>
        <taxon>Cyanophyceae</taxon>
        <taxon>Coleofasciculales</taxon>
        <taxon>Coleofasciculaceae</taxon>
        <taxon>Limnofasciculus</taxon>
        <taxon>Limnofasciculus baicalensis</taxon>
    </lineage>
</organism>
<comment type="caution">
    <text evidence="2">The sequence shown here is derived from an EMBL/GenBank/DDBJ whole genome shotgun (WGS) entry which is preliminary data.</text>
</comment>
<name>A0AAE3GNI8_9CYAN</name>
<feature type="signal peptide" evidence="1">
    <location>
        <begin position="1"/>
        <end position="34"/>
    </location>
</feature>
<dbReference type="PANTHER" id="PTHR35399:SF2">
    <property type="entry name" value="DUF839 DOMAIN-CONTAINING PROTEIN"/>
    <property type="match status" value="1"/>
</dbReference>
<keyword evidence="1" id="KW-0732">Signal</keyword>
<dbReference type="InterPro" id="IPR008557">
    <property type="entry name" value="PhoX"/>
</dbReference>
<gene>
    <name evidence="2" type="ORF">NJ959_00870</name>
</gene>
<evidence type="ECO:0000313" key="3">
    <source>
        <dbReference type="Proteomes" id="UP001204953"/>
    </source>
</evidence>
<dbReference type="Pfam" id="PF05787">
    <property type="entry name" value="PhoX"/>
    <property type="match status" value="1"/>
</dbReference>